<dbReference type="SMART" id="SM00855">
    <property type="entry name" value="PGAM"/>
    <property type="match status" value="1"/>
</dbReference>
<comment type="caution">
    <text evidence="1">The sequence shown here is derived from an EMBL/GenBank/DDBJ whole genome shotgun (WGS) entry which is preliminary data.</text>
</comment>
<dbReference type="InterPro" id="IPR013078">
    <property type="entry name" value="His_Pase_superF_clade-1"/>
</dbReference>
<organism evidence="1 2">
    <name type="scientific">Microbacterium gilvum</name>
    <dbReference type="NCBI Taxonomy" id="1336204"/>
    <lineage>
        <taxon>Bacteria</taxon>
        <taxon>Bacillati</taxon>
        <taxon>Actinomycetota</taxon>
        <taxon>Actinomycetes</taxon>
        <taxon>Micrococcales</taxon>
        <taxon>Microbacteriaceae</taxon>
        <taxon>Microbacterium</taxon>
    </lineage>
</organism>
<dbReference type="InterPro" id="IPR001345">
    <property type="entry name" value="PG/BPGM_mutase_AS"/>
</dbReference>
<sequence length="195" mass="20458">MTVIALVRHGQTDWNLLGRVQGRTDIPLNDTGRAQAREAAVGLSEGGYEAIAASPLSRARETADIIADALGLEPPALYDGLVERDYASAEGLTADDLWERRRRAMGPDAEPDEAVATRAIAALRHAAAAHAEAGRTGPLIAVAHGALIRVLIAVASDGAFPLPGERVENGSHHLFELDDDGVLSLRSYSAAPADA</sequence>
<gene>
    <name evidence="1" type="primary">phoE</name>
    <name evidence="1" type="ORF">GCM10023351_07970</name>
</gene>
<dbReference type="SUPFAM" id="SSF53254">
    <property type="entry name" value="Phosphoglycerate mutase-like"/>
    <property type="match status" value="1"/>
</dbReference>
<dbReference type="RefSeq" id="WP_345436176.1">
    <property type="nucleotide sequence ID" value="NZ_BAABKO010000001.1"/>
</dbReference>
<reference evidence="2" key="1">
    <citation type="journal article" date="2019" name="Int. J. Syst. Evol. Microbiol.">
        <title>The Global Catalogue of Microorganisms (GCM) 10K type strain sequencing project: providing services to taxonomists for standard genome sequencing and annotation.</title>
        <authorList>
            <consortium name="The Broad Institute Genomics Platform"/>
            <consortium name="The Broad Institute Genome Sequencing Center for Infectious Disease"/>
            <person name="Wu L."/>
            <person name="Ma J."/>
        </authorList>
    </citation>
    <scope>NUCLEOTIDE SEQUENCE [LARGE SCALE GENOMIC DNA]</scope>
    <source>
        <strain evidence="2">JCM 18537</strain>
    </source>
</reference>
<dbReference type="EMBL" id="BAABKO010000001">
    <property type="protein sequence ID" value="GAA4767019.1"/>
    <property type="molecule type" value="Genomic_DNA"/>
</dbReference>
<evidence type="ECO:0000313" key="1">
    <source>
        <dbReference type="EMBL" id="GAA4767019.1"/>
    </source>
</evidence>
<dbReference type="PROSITE" id="PS00175">
    <property type="entry name" value="PG_MUTASE"/>
    <property type="match status" value="1"/>
</dbReference>
<dbReference type="InterPro" id="IPR029033">
    <property type="entry name" value="His_PPase_superfam"/>
</dbReference>
<keyword evidence="2" id="KW-1185">Reference proteome</keyword>
<dbReference type="InterPro" id="IPR050275">
    <property type="entry name" value="PGM_Phosphatase"/>
</dbReference>
<accession>A0ABP8ZVP5</accession>
<dbReference type="Pfam" id="PF00300">
    <property type="entry name" value="His_Phos_1"/>
    <property type="match status" value="1"/>
</dbReference>
<dbReference type="Gene3D" id="3.40.50.1240">
    <property type="entry name" value="Phosphoglycerate mutase-like"/>
    <property type="match status" value="1"/>
</dbReference>
<dbReference type="PANTHER" id="PTHR48100:SF59">
    <property type="entry name" value="ADENOSYLCOBALAMIN_ALPHA-RIBAZOLE PHOSPHATASE"/>
    <property type="match status" value="1"/>
</dbReference>
<evidence type="ECO:0000313" key="2">
    <source>
        <dbReference type="Proteomes" id="UP001501645"/>
    </source>
</evidence>
<protein>
    <submittedName>
        <fullName evidence="1">Phosphatase PhoE</fullName>
    </submittedName>
</protein>
<dbReference type="CDD" id="cd07067">
    <property type="entry name" value="HP_PGM_like"/>
    <property type="match status" value="1"/>
</dbReference>
<name>A0ABP8ZVP5_9MICO</name>
<dbReference type="Proteomes" id="UP001501645">
    <property type="component" value="Unassembled WGS sequence"/>
</dbReference>
<proteinExistence type="predicted"/>
<dbReference type="PANTHER" id="PTHR48100">
    <property type="entry name" value="BROAD-SPECIFICITY PHOSPHATASE YOR283W-RELATED"/>
    <property type="match status" value="1"/>
</dbReference>